<accession>A0ABW5IUU5</accession>
<proteinExistence type="predicted"/>
<evidence type="ECO:0000313" key="3">
    <source>
        <dbReference type="Proteomes" id="UP001597468"/>
    </source>
</evidence>
<comment type="caution">
    <text evidence="2">The sequence shown here is derived from an EMBL/GenBank/DDBJ whole genome shotgun (WGS) entry which is preliminary data.</text>
</comment>
<dbReference type="PANTHER" id="PTHR42834">
    <property type="entry name" value="ENDONUCLEASE/EXONUCLEASE/PHOSPHATASE FAMILY PROTEIN (AFU_ORTHOLOGUE AFUA_3G09210)"/>
    <property type="match status" value="1"/>
</dbReference>
<keyword evidence="3" id="KW-1185">Reference proteome</keyword>
<dbReference type="GO" id="GO:0004519">
    <property type="term" value="F:endonuclease activity"/>
    <property type="evidence" value="ECO:0007669"/>
    <property type="project" value="UniProtKB-KW"/>
</dbReference>
<protein>
    <submittedName>
        <fullName evidence="2">Endonuclease/exonuclease/phosphatase family protein</fullName>
    </submittedName>
</protein>
<dbReference type="Proteomes" id="UP001597468">
    <property type="component" value="Unassembled WGS sequence"/>
</dbReference>
<sequence>MRSITITGFFLFLFYLSLPISAQEKKDYKILSVAFYNLENLFDIHDDPATFDNERTPHGKDRWTEAVYNDKVKKMAEAISTIGRKETGTPPALIGVCEIENQSVLEDVVSHNLLESANYGIIHYDSPDQRGIDVGLLYNKNLFYPEHSYSHELVLYDRKYPGKRVFTRDQLVVTGLLEGERINIIVNHWPSRSGGEKASSYKRENAALLNKKIIDSLHRIDPYARIIVMGDFNDDPHDKSLRNILGAKTERSDTGFRELYNPMAGLFKKGIGSSAYRDGWNLFDQILLSQPFLEQEHSGYKYFRAMIFNEPFLVTQVGQYKGYPFRSFGSSGYIGGYSDHFPVYVLLIKEAP</sequence>
<feature type="domain" description="Endonuclease/exonuclease/phosphatase" evidence="1">
    <location>
        <begin position="32"/>
        <end position="348"/>
    </location>
</feature>
<name>A0ABW5IUU5_9FLAO</name>
<evidence type="ECO:0000259" key="1">
    <source>
        <dbReference type="Pfam" id="PF19580"/>
    </source>
</evidence>
<dbReference type="EMBL" id="JBHULT010000006">
    <property type="protein sequence ID" value="MFD2517200.1"/>
    <property type="molecule type" value="Genomic_DNA"/>
</dbReference>
<dbReference type="Gene3D" id="3.60.10.10">
    <property type="entry name" value="Endonuclease/exonuclease/phosphatase"/>
    <property type="match status" value="1"/>
</dbReference>
<keyword evidence="2" id="KW-0540">Nuclease</keyword>
<dbReference type="InterPro" id="IPR005135">
    <property type="entry name" value="Endo/exonuclease/phosphatase"/>
</dbReference>
<dbReference type="RefSeq" id="WP_380748995.1">
    <property type="nucleotide sequence ID" value="NZ_JBHULT010000006.1"/>
</dbReference>
<keyword evidence="2" id="KW-0255">Endonuclease</keyword>
<dbReference type="InterPro" id="IPR036691">
    <property type="entry name" value="Endo/exonu/phosph_ase_sf"/>
</dbReference>
<dbReference type="SUPFAM" id="SSF56219">
    <property type="entry name" value="DNase I-like"/>
    <property type="match status" value="1"/>
</dbReference>
<gene>
    <name evidence="2" type="ORF">ACFSTG_04785</name>
</gene>
<evidence type="ECO:0000313" key="2">
    <source>
        <dbReference type="EMBL" id="MFD2517200.1"/>
    </source>
</evidence>
<dbReference type="Pfam" id="PF19580">
    <property type="entry name" value="Exo_endo_phos_3"/>
    <property type="match status" value="1"/>
</dbReference>
<dbReference type="PANTHER" id="PTHR42834:SF1">
    <property type="entry name" value="ENDONUCLEASE_EXONUCLEASE_PHOSPHATASE FAMILY PROTEIN (AFU_ORTHOLOGUE AFUA_3G09210)"/>
    <property type="match status" value="1"/>
</dbReference>
<organism evidence="2 3">
    <name type="scientific">Salinimicrobium flavum</name>
    <dbReference type="NCBI Taxonomy" id="1737065"/>
    <lineage>
        <taxon>Bacteria</taxon>
        <taxon>Pseudomonadati</taxon>
        <taxon>Bacteroidota</taxon>
        <taxon>Flavobacteriia</taxon>
        <taxon>Flavobacteriales</taxon>
        <taxon>Flavobacteriaceae</taxon>
        <taxon>Salinimicrobium</taxon>
    </lineage>
</organism>
<reference evidence="3" key="1">
    <citation type="journal article" date="2019" name="Int. J. Syst. Evol. Microbiol.">
        <title>The Global Catalogue of Microorganisms (GCM) 10K type strain sequencing project: providing services to taxonomists for standard genome sequencing and annotation.</title>
        <authorList>
            <consortium name="The Broad Institute Genomics Platform"/>
            <consortium name="The Broad Institute Genome Sequencing Center for Infectious Disease"/>
            <person name="Wu L."/>
            <person name="Ma J."/>
        </authorList>
    </citation>
    <scope>NUCLEOTIDE SEQUENCE [LARGE SCALE GENOMIC DNA]</scope>
    <source>
        <strain evidence="3">KCTC 42585</strain>
    </source>
</reference>
<keyword evidence="2" id="KW-0378">Hydrolase</keyword>